<reference evidence="3" key="1">
    <citation type="journal article" date="2012" name="Science">
        <title>The Paleozoic origin of enzymatic lignin decomposition reconstructed from 31 fungal genomes.</title>
        <authorList>
            <person name="Floudas D."/>
            <person name="Binder M."/>
            <person name="Riley R."/>
            <person name="Barry K."/>
            <person name="Blanchette R.A."/>
            <person name="Henrissat B."/>
            <person name="Martinez A.T."/>
            <person name="Otillar R."/>
            <person name="Spatafora J.W."/>
            <person name="Yadav J.S."/>
            <person name="Aerts A."/>
            <person name="Benoit I."/>
            <person name="Boyd A."/>
            <person name="Carlson A."/>
            <person name="Copeland A."/>
            <person name="Coutinho P.M."/>
            <person name="de Vries R.P."/>
            <person name="Ferreira P."/>
            <person name="Findley K."/>
            <person name="Foster B."/>
            <person name="Gaskell J."/>
            <person name="Glotzer D."/>
            <person name="Gorecki P."/>
            <person name="Heitman J."/>
            <person name="Hesse C."/>
            <person name="Hori C."/>
            <person name="Igarashi K."/>
            <person name="Jurgens J.A."/>
            <person name="Kallen N."/>
            <person name="Kersten P."/>
            <person name="Kohler A."/>
            <person name="Kuees U."/>
            <person name="Kumar T.K.A."/>
            <person name="Kuo A."/>
            <person name="LaButti K."/>
            <person name="Larrondo L.F."/>
            <person name="Lindquist E."/>
            <person name="Ling A."/>
            <person name="Lombard V."/>
            <person name="Lucas S."/>
            <person name="Lundell T."/>
            <person name="Martin R."/>
            <person name="McLaughlin D.J."/>
            <person name="Morgenstern I."/>
            <person name="Morin E."/>
            <person name="Murat C."/>
            <person name="Nagy L.G."/>
            <person name="Nolan M."/>
            <person name="Ohm R.A."/>
            <person name="Patyshakuliyeva A."/>
            <person name="Rokas A."/>
            <person name="Ruiz-Duenas F.J."/>
            <person name="Sabat G."/>
            <person name="Salamov A."/>
            <person name="Samejima M."/>
            <person name="Schmutz J."/>
            <person name="Slot J.C."/>
            <person name="St John F."/>
            <person name="Stenlid J."/>
            <person name="Sun H."/>
            <person name="Sun S."/>
            <person name="Syed K."/>
            <person name="Tsang A."/>
            <person name="Wiebenga A."/>
            <person name="Young D."/>
            <person name="Pisabarro A."/>
            <person name="Eastwood D.C."/>
            <person name="Martin F."/>
            <person name="Cullen D."/>
            <person name="Grigoriev I.V."/>
            <person name="Hibbett D.S."/>
        </authorList>
    </citation>
    <scope>NUCLEOTIDE SEQUENCE [LARGE SCALE GENOMIC DNA]</scope>
    <source>
        <strain evidence="3">RWD-64-598 SS2</strain>
    </source>
</reference>
<dbReference type="Gene3D" id="1.20.1050.10">
    <property type="match status" value="1"/>
</dbReference>
<dbReference type="InterPro" id="IPR036249">
    <property type="entry name" value="Thioredoxin-like_sf"/>
</dbReference>
<dbReference type="EMBL" id="JH711591">
    <property type="protein sequence ID" value="EIW74586.1"/>
    <property type="molecule type" value="Genomic_DNA"/>
</dbReference>
<dbReference type="CDD" id="cd00299">
    <property type="entry name" value="GST_C_family"/>
    <property type="match status" value="1"/>
</dbReference>
<dbReference type="eggNOG" id="ENOG502QQN3">
    <property type="taxonomic scope" value="Eukaryota"/>
</dbReference>
<dbReference type="InterPro" id="IPR004045">
    <property type="entry name" value="Glutathione_S-Trfase_N"/>
</dbReference>
<dbReference type="SUPFAM" id="SSF47616">
    <property type="entry name" value="GST C-terminal domain-like"/>
    <property type="match status" value="1"/>
</dbReference>
<dbReference type="RefSeq" id="XP_007775193.1">
    <property type="nucleotide sequence ID" value="XM_007777003.1"/>
</dbReference>
<dbReference type="InterPro" id="IPR036282">
    <property type="entry name" value="Glutathione-S-Trfase_C_sf"/>
</dbReference>
<dbReference type="GeneID" id="19200432"/>
<evidence type="ECO:0000259" key="1">
    <source>
        <dbReference type="PROSITE" id="PS50404"/>
    </source>
</evidence>
<keyword evidence="3" id="KW-1185">Reference proteome</keyword>
<gene>
    <name evidence="2" type="ORF">CONPUDRAFT_132784</name>
</gene>
<evidence type="ECO:0000313" key="3">
    <source>
        <dbReference type="Proteomes" id="UP000053558"/>
    </source>
</evidence>
<dbReference type="InterPro" id="IPR054416">
    <property type="entry name" value="GST_UstS-like_C"/>
</dbReference>
<dbReference type="Pfam" id="PF22041">
    <property type="entry name" value="GST_C_7"/>
    <property type="match status" value="1"/>
</dbReference>
<dbReference type="OMA" id="WKSRYAL"/>
<dbReference type="PROSITE" id="PS50404">
    <property type="entry name" value="GST_NTER"/>
    <property type="match status" value="1"/>
</dbReference>
<dbReference type="AlphaFoldDB" id="R7SEH6"/>
<sequence length="263" mass="30090">MKYAPLLSPTTMQPLVLYDIPGEVPDKSGYWSPNAAKCRYAIRYKRLPYETRWVAFPDIESTMRALGASPTGKRNGKDVYTVPVLQDPNTGVIVSDSFAIAEYVDRVYPTIPDSVFESEGEKALIKAFDDALGMATRGALRWMMVCAKEVMVEEVKEWFVTMHEERLGMKWEEISPAGSELRREQKDALKAALDVVDGWYRRSGNGKWVQGDRFSYADCLVGAYMFWYSRVLAKEDWEEVSEWNRGRWAKVLKDVEEVCDGSY</sequence>
<accession>R7SEH6</accession>
<organism evidence="2 3">
    <name type="scientific">Coniophora puteana (strain RWD-64-598)</name>
    <name type="common">Brown rot fungus</name>
    <dbReference type="NCBI Taxonomy" id="741705"/>
    <lineage>
        <taxon>Eukaryota</taxon>
        <taxon>Fungi</taxon>
        <taxon>Dikarya</taxon>
        <taxon>Basidiomycota</taxon>
        <taxon>Agaricomycotina</taxon>
        <taxon>Agaricomycetes</taxon>
        <taxon>Agaricomycetidae</taxon>
        <taxon>Boletales</taxon>
        <taxon>Coniophorineae</taxon>
        <taxon>Coniophoraceae</taxon>
        <taxon>Coniophora</taxon>
    </lineage>
</organism>
<proteinExistence type="predicted"/>
<name>R7SEH6_CONPW</name>
<evidence type="ECO:0000313" key="2">
    <source>
        <dbReference type="EMBL" id="EIW74586.1"/>
    </source>
</evidence>
<dbReference type="OrthoDB" id="4951845at2759"/>
<protein>
    <recommendedName>
        <fullName evidence="1">GST N-terminal domain-containing protein</fullName>
    </recommendedName>
</protein>
<feature type="domain" description="GST N-terminal" evidence="1">
    <location>
        <begin position="22"/>
        <end position="112"/>
    </location>
</feature>
<dbReference type="Pfam" id="PF13409">
    <property type="entry name" value="GST_N_2"/>
    <property type="match status" value="1"/>
</dbReference>
<dbReference type="SUPFAM" id="SSF52833">
    <property type="entry name" value="Thioredoxin-like"/>
    <property type="match status" value="1"/>
</dbReference>
<dbReference type="Proteomes" id="UP000053558">
    <property type="component" value="Unassembled WGS sequence"/>
</dbReference>
<dbReference type="Gene3D" id="3.40.30.10">
    <property type="entry name" value="Glutaredoxin"/>
    <property type="match status" value="1"/>
</dbReference>
<dbReference type="KEGG" id="cput:CONPUDRAFT_132784"/>